<dbReference type="Proteomes" id="UP000478052">
    <property type="component" value="Unassembled WGS sequence"/>
</dbReference>
<dbReference type="OrthoDB" id="8053079at2759"/>
<proteinExistence type="predicted"/>
<gene>
    <name evidence="1" type="ORF">FWK35_00020429</name>
</gene>
<sequence length="125" mass="14660">MLRDEEILELLGDGNISEIGSPRIETEDIDFPFAEFENLLDNFDNVNENCLIVQDEEWVPPPLTITSKSNIRWVQKPFKQPTLELDDVEQNNIILELKSPLQYFSEYFDDDVFENMAYHTNLYAI</sequence>
<name>A0A6G0Y155_APHCR</name>
<comment type="caution">
    <text evidence="1">The sequence shown here is derived from an EMBL/GenBank/DDBJ whole genome shotgun (WGS) entry which is preliminary data.</text>
</comment>
<dbReference type="EMBL" id="VUJU01006963">
    <property type="protein sequence ID" value="KAF0747096.1"/>
    <property type="molecule type" value="Genomic_DNA"/>
</dbReference>
<evidence type="ECO:0000313" key="2">
    <source>
        <dbReference type="Proteomes" id="UP000478052"/>
    </source>
</evidence>
<dbReference type="AlphaFoldDB" id="A0A6G0Y155"/>
<protein>
    <submittedName>
        <fullName evidence="1">PiggyBac transposable element-derived protein 3-like</fullName>
    </submittedName>
</protein>
<keyword evidence="2" id="KW-1185">Reference proteome</keyword>
<accession>A0A6G0Y155</accession>
<evidence type="ECO:0000313" key="1">
    <source>
        <dbReference type="EMBL" id="KAF0747096.1"/>
    </source>
</evidence>
<organism evidence="1 2">
    <name type="scientific">Aphis craccivora</name>
    <name type="common">Cowpea aphid</name>
    <dbReference type="NCBI Taxonomy" id="307492"/>
    <lineage>
        <taxon>Eukaryota</taxon>
        <taxon>Metazoa</taxon>
        <taxon>Ecdysozoa</taxon>
        <taxon>Arthropoda</taxon>
        <taxon>Hexapoda</taxon>
        <taxon>Insecta</taxon>
        <taxon>Pterygota</taxon>
        <taxon>Neoptera</taxon>
        <taxon>Paraneoptera</taxon>
        <taxon>Hemiptera</taxon>
        <taxon>Sternorrhyncha</taxon>
        <taxon>Aphidomorpha</taxon>
        <taxon>Aphidoidea</taxon>
        <taxon>Aphididae</taxon>
        <taxon>Aphidini</taxon>
        <taxon>Aphis</taxon>
        <taxon>Aphis</taxon>
    </lineage>
</organism>
<reference evidence="1 2" key="1">
    <citation type="submission" date="2019-08" db="EMBL/GenBank/DDBJ databases">
        <title>Whole genome of Aphis craccivora.</title>
        <authorList>
            <person name="Voronova N.V."/>
            <person name="Shulinski R.S."/>
            <person name="Bandarenka Y.V."/>
            <person name="Zhorov D.G."/>
            <person name="Warner D."/>
        </authorList>
    </citation>
    <scope>NUCLEOTIDE SEQUENCE [LARGE SCALE GENOMIC DNA]</scope>
    <source>
        <strain evidence="1">180601</strain>
        <tissue evidence="1">Whole Body</tissue>
    </source>
</reference>